<keyword evidence="10" id="KW-1185">Reference proteome</keyword>
<feature type="compositionally biased region" description="Basic residues" evidence="6">
    <location>
        <begin position="680"/>
        <end position="696"/>
    </location>
</feature>
<dbReference type="SUPFAM" id="SSF57701">
    <property type="entry name" value="Zn2/Cys6 DNA-binding domain"/>
    <property type="match status" value="1"/>
</dbReference>
<keyword evidence="3" id="KW-0238">DNA-binding</keyword>
<feature type="transmembrane region" description="Helical" evidence="7">
    <location>
        <begin position="582"/>
        <end position="604"/>
    </location>
</feature>
<dbReference type="CDD" id="cd12148">
    <property type="entry name" value="fungal_TF_MHR"/>
    <property type="match status" value="1"/>
</dbReference>
<name>A0A9W9VV55_9EURO</name>
<dbReference type="GO" id="GO:0008270">
    <property type="term" value="F:zinc ion binding"/>
    <property type="evidence" value="ECO:0007669"/>
    <property type="project" value="InterPro"/>
</dbReference>
<dbReference type="GeneID" id="81433039"/>
<evidence type="ECO:0000313" key="9">
    <source>
        <dbReference type="EMBL" id="KAJ5389863.1"/>
    </source>
</evidence>
<evidence type="ECO:0000256" key="7">
    <source>
        <dbReference type="SAM" id="Phobius"/>
    </source>
</evidence>
<gene>
    <name evidence="9" type="ORF">N7496_000931</name>
</gene>
<comment type="caution">
    <text evidence="9">The sequence shown here is derived from an EMBL/GenBank/DDBJ whole genome shotgun (WGS) entry which is preliminary data.</text>
</comment>
<feature type="transmembrane region" description="Helical" evidence="7">
    <location>
        <begin position="508"/>
        <end position="528"/>
    </location>
</feature>
<dbReference type="GO" id="GO:0003677">
    <property type="term" value="F:DNA binding"/>
    <property type="evidence" value="ECO:0007669"/>
    <property type="project" value="UniProtKB-KW"/>
</dbReference>
<evidence type="ECO:0000256" key="2">
    <source>
        <dbReference type="ARBA" id="ARBA00023015"/>
    </source>
</evidence>
<dbReference type="InterPro" id="IPR007219">
    <property type="entry name" value="XnlR_reg_dom"/>
</dbReference>
<feature type="region of interest" description="Disordered" evidence="6">
    <location>
        <begin position="111"/>
        <end position="145"/>
    </location>
</feature>
<dbReference type="Gene3D" id="4.10.240.10">
    <property type="entry name" value="Zn(2)-C6 fungal-type DNA-binding domain"/>
    <property type="match status" value="1"/>
</dbReference>
<dbReference type="OrthoDB" id="2123952at2759"/>
<feature type="compositionally biased region" description="Acidic residues" evidence="6">
    <location>
        <begin position="422"/>
        <end position="434"/>
    </location>
</feature>
<keyword evidence="7" id="KW-0472">Membrane</keyword>
<feature type="compositionally biased region" description="Polar residues" evidence="6">
    <location>
        <begin position="812"/>
        <end position="823"/>
    </location>
</feature>
<evidence type="ECO:0000256" key="5">
    <source>
        <dbReference type="ARBA" id="ARBA00023242"/>
    </source>
</evidence>
<evidence type="ECO:0000256" key="1">
    <source>
        <dbReference type="ARBA" id="ARBA00022723"/>
    </source>
</evidence>
<dbReference type="RefSeq" id="XP_056560591.1">
    <property type="nucleotide sequence ID" value="XM_056693862.1"/>
</dbReference>
<keyword evidence="7" id="KW-0812">Transmembrane</keyword>
<dbReference type="SMART" id="SM00906">
    <property type="entry name" value="Fungal_trans"/>
    <property type="match status" value="1"/>
</dbReference>
<sequence>MRQTVGITPRDDLNVDDHDSTHAMANSMPSVGRRRSQRACEMCYRKKTRCEVEGSASICVQCLRRRTNCVFPTVSETNEDDQTDEYVASLKDRLSRVETLLKAAGVLHEGDISPDELSDDDYDPSDEKGDFSQRPQSSGQTSHVSFASRASSGEVDYFPSVGDVEGAPIFKSHERDDSRYFGRSCSLSLLSRGGIEWIKSKTGDVSFLKILDTGSIHDNPWTQWRPDVFHDLFASQVYKPLPPRSEVFSLIKDYFNTANRLFPIYHEDTFMKMVEWQYTQQTCEDAARWASINMVICLAYEFRFSNSLKPEKDREKARLYFKNAMSVFTDLALRRTDLLSVQALLSMAFFLRGNSGTQSALPFITAAMRSCQRMGLHRDLPRPELSLAEQEQRRRVFWVAFTVDQSTCLRAGNAPSQHPEDFDVPLPEELEDDRDSTSSTNIPFFRQLCRMSLIKSRIFCQLYSAKALLKSPHEIYQSVKELDAELRAWRRDYPFEDNPRQKVAEPNFLMGFAAIGLHFVYYNALIMIHRIPLLLNYLINERAEPSELKALSKAHAAKSSVICVTAARDTLRMVNNMPWGDIAWVWSLLYYIFLAAATIFSHIIRDTRSAQIQEDLQSLNMAATFFATLSHPGEGAAHYAGFMTRMSANLERIAKLAIEKEEKRARSPDDRDQESQQPGAKRHNHRSSRSHAKTRHQPSTLRTSTTTDSTRSHHHSTSTAPHVSNASTAAYPHMSALSIPEAIEGLPPVNSEGYVVPLSPSVTNSFPSSIPSQPTIPSANYPTGLGLQDLNGTTTTDFPSNTLPAWQLGQENAAQTTDSSPLEGTQSPFSTSSTTPGTTMFPASWQVPLTADWQFGDNIWSGLFPAETIAASAQAENVQLPILSAESFLNVPPEAELDMSAADTGYTGVGMGYNNYMPPRGVQDQGMGQDTAEMIWPNGFLGLF</sequence>
<feature type="region of interest" description="Disordered" evidence="6">
    <location>
        <begin position="410"/>
        <end position="438"/>
    </location>
</feature>
<evidence type="ECO:0000256" key="4">
    <source>
        <dbReference type="ARBA" id="ARBA00023163"/>
    </source>
</evidence>
<feature type="domain" description="Zn(2)-C6 fungal-type" evidence="8">
    <location>
        <begin position="39"/>
        <end position="71"/>
    </location>
</feature>
<reference evidence="9" key="1">
    <citation type="submission" date="2022-11" db="EMBL/GenBank/DDBJ databases">
        <authorList>
            <person name="Petersen C."/>
        </authorList>
    </citation>
    <scope>NUCLEOTIDE SEQUENCE</scope>
    <source>
        <strain evidence="9">IBT 29864</strain>
    </source>
</reference>
<reference evidence="9" key="2">
    <citation type="journal article" date="2023" name="IMA Fungus">
        <title>Comparative genomic study of the Penicillium genus elucidates a diverse pangenome and 15 lateral gene transfer events.</title>
        <authorList>
            <person name="Petersen C."/>
            <person name="Sorensen T."/>
            <person name="Nielsen M.R."/>
            <person name="Sondergaard T.E."/>
            <person name="Sorensen J.L."/>
            <person name="Fitzpatrick D.A."/>
            <person name="Frisvad J.C."/>
            <person name="Nielsen K.L."/>
        </authorList>
    </citation>
    <scope>NUCLEOTIDE SEQUENCE</scope>
    <source>
        <strain evidence="9">IBT 29864</strain>
    </source>
</reference>
<feature type="region of interest" description="Disordered" evidence="6">
    <location>
        <begin position="661"/>
        <end position="725"/>
    </location>
</feature>
<dbReference type="GO" id="GO:0006351">
    <property type="term" value="P:DNA-templated transcription"/>
    <property type="evidence" value="ECO:0007669"/>
    <property type="project" value="InterPro"/>
</dbReference>
<accession>A0A9W9VV55</accession>
<feature type="compositionally biased region" description="Basic and acidic residues" evidence="6">
    <location>
        <begin position="661"/>
        <end position="674"/>
    </location>
</feature>
<dbReference type="Proteomes" id="UP001147782">
    <property type="component" value="Unassembled WGS sequence"/>
</dbReference>
<dbReference type="AlphaFoldDB" id="A0A9W9VV55"/>
<feature type="compositionally biased region" description="Low complexity" evidence="6">
    <location>
        <begin position="824"/>
        <end position="836"/>
    </location>
</feature>
<feature type="compositionally biased region" description="Low complexity" evidence="6">
    <location>
        <begin position="699"/>
        <end position="709"/>
    </location>
</feature>
<keyword evidence="2" id="KW-0805">Transcription regulation</keyword>
<dbReference type="PROSITE" id="PS50048">
    <property type="entry name" value="ZN2_CY6_FUNGAL_2"/>
    <property type="match status" value="1"/>
</dbReference>
<keyword evidence="7" id="KW-1133">Transmembrane helix</keyword>
<dbReference type="GO" id="GO:0000981">
    <property type="term" value="F:DNA-binding transcription factor activity, RNA polymerase II-specific"/>
    <property type="evidence" value="ECO:0007669"/>
    <property type="project" value="InterPro"/>
</dbReference>
<protein>
    <recommendedName>
        <fullName evidence="8">Zn(2)-C6 fungal-type domain-containing protein</fullName>
    </recommendedName>
</protein>
<dbReference type="PANTHER" id="PTHR46910:SF2">
    <property type="entry name" value="ZN(II)2CYS6 TRANSCRIPTION FACTOR (EUROFUNG)"/>
    <property type="match status" value="1"/>
</dbReference>
<feature type="region of interest" description="Disordered" evidence="6">
    <location>
        <begin position="812"/>
        <end position="836"/>
    </location>
</feature>
<keyword evidence="1" id="KW-0479">Metal-binding</keyword>
<keyword evidence="4" id="KW-0804">Transcription</keyword>
<feature type="compositionally biased region" description="Acidic residues" evidence="6">
    <location>
        <begin position="112"/>
        <end position="124"/>
    </location>
</feature>
<evidence type="ECO:0000256" key="3">
    <source>
        <dbReference type="ARBA" id="ARBA00023125"/>
    </source>
</evidence>
<evidence type="ECO:0000259" key="8">
    <source>
        <dbReference type="PROSITE" id="PS50048"/>
    </source>
</evidence>
<organism evidence="9 10">
    <name type="scientific">Penicillium cataractarum</name>
    <dbReference type="NCBI Taxonomy" id="2100454"/>
    <lineage>
        <taxon>Eukaryota</taxon>
        <taxon>Fungi</taxon>
        <taxon>Dikarya</taxon>
        <taxon>Ascomycota</taxon>
        <taxon>Pezizomycotina</taxon>
        <taxon>Eurotiomycetes</taxon>
        <taxon>Eurotiomycetidae</taxon>
        <taxon>Eurotiales</taxon>
        <taxon>Aspergillaceae</taxon>
        <taxon>Penicillium</taxon>
    </lineage>
</organism>
<dbReference type="Pfam" id="PF04082">
    <property type="entry name" value="Fungal_trans"/>
    <property type="match status" value="1"/>
</dbReference>
<evidence type="ECO:0000313" key="10">
    <source>
        <dbReference type="Proteomes" id="UP001147782"/>
    </source>
</evidence>
<feature type="compositionally biased region" description="Polar residues" evidence="6">
    <location>
        <begin position="133"/>
        <end position="145"/>
    </location>
</feature>
<evidence type="ECO:0000256" key="6">
    <source>
        <dbReference type="SAM" id="MobiDB-lite"/>
    </source>
</evidence>
<proteinExistence type="predicted"/>
<dbReference type="InterPro" id="IPR036864">
    <property type="entry name" value="Zn2-C6_fun-type_DNA-bd_sf"/>
</dbReference>
<keyword evidence="5" id="KW-0539">Nucleus</keyword>
<dbReference type="InterPro" id="IPR001138">
    <property type="entry name" value="Zn2Cys6_DnaBD"/>
</dbReference>
<dbReference type="CDD" id="cd00067">
    <property type="entry name" value="GAL4"/>
    <property type="match status" value="1"/>
</dbReference>
<dbReference type="InterPro" id="IPR050987">
    <property type="entry name" value="AtrR-like"/>
</dbReference>
<dbReference type="PANTHER" id="PTHR46910">
    <property type="entry name" value="TRANSCRIPTION FACTOR PDR1"/>
    <property type="match status" value="1"/>
</dbReference>
<dbReference type="EMBL" id="JAPZBS010000001">
    <property type="protein sequence ID" value="KAJ5389863.1"/>
    <property type="molecule type" value="Genomic_DNA"/>
</dbReference>